<dbReference type="PANTHER" id="PTHR43861:SF1">
    <property type="entry name" value="TRANS-ACONITATE 2-METHYLTRANSFERASE"/>
    <property type="match status" value="1"/>
</dbReference>
<comment type="caution">
    <text evidence="2">The sequence shown here is derived from an EMBL/GenBank/DDBJ whole genome shotgun (WGS) entry which is preliminary data.</text>
</comment>
<proteinExistence type="predicted"/>
<dbReference type="InterPro" id="IPR029063">
    <property type="entry name" value="SAM-dependent_MTases_sf"/>
</dbReference>
<gene>
    <name evidence="2" type="ORF">S03H2_54114</name>
</gene>
<dbReference type="EMBL" id="BARU01034472">
    <property type="protein sequence ID" value="GAH64080.1"/>
    <property type="molecule type" value="Genomic_DNA"/>
</dbReference>
<feature type="domain" description="Methyltransferase type 11" evidence="1">
    <location>
        <begin position="51"/>
        <end position="139"/>
    </location>
</feature>
<dbReference type="AlphaFoldDB" id="X1I460"/>
<organism evidence="2">
    <name type="scientific">marine sediment metagenome</name>
    <dbReference type="NCBI Taxonomy" id="412755"/>
    <lineage>
        <taxon>unclassified sequences</taxon>
        <taxon>metagenomes</taxon>
        <taxon>ecological metagenomes</taxon>
    </lineage>
</organism>
<reference evidence="2" key="1">
    <citation type="journal article" date="2014" name="Front. Microbiol.">
        <title>High frequency of phylogenetically diverse reductive dehalogenase-homologous genes in deep subseafloor sedimentary metagenomes.</title>
        <authorList>
            <person name="Kawai M."/>
            <person name="Futagami T."/>
            <person name="Toyoda A."/>
            <person name="Takaki Y."/>
            <person name="Nishi S."/>
            <person name="Hori S."/>
            <person name="Arai W."/>
            <person name="Tsubouchi T."/>
            <person name="Morono Y."/>
            <person name="Uchiyama I."/>
            <person name="Ito T."/>
            <person name="Fujiyama A."/>
            <person name="Inagaki F."/>
            <person name="Takami H."/>
        </authorList>
    </citation>
    <scope>NUCLEOTIDE SEQUENCE</scope>
    <source>
        <strain evidence="2">Expedition CK06-06</strain>
    </source>
</reference>
<evidence type="ECO:0000259" key="1">
    <source>
        <dbReference type="Pfam" id="PF08241"/>
    </source>
</evidence>
<protein>
    <recommendedName>
        <fullName evidence="1">Methyltransferase type 11 domain-containing protein</fullName>
    </recommendedName>
</protein>
<evidence type="ECO:0000313" key="2">
    <source>
        <dbReference type="EMBL" id="GAH64080.1"/>
    </source>
</evidence>
<dbReference type="InterPro" id="IPR013216">
    <property type="entry name" value="Methyltransf_11"/>
</dbReference>
<dbReference type="Pfam" id="PF08241">
    <property type="entry name" value="Methyltransf_11"/>
    <property type="match status" value="1"/>
</dbReference>
<dbReference type="GO" id="GO:0008757">
    <property type="term" value="F:S-adenosylmethionine-dependent methyltransferase activity"/>
    <property type="evidence" value="ECO:0007669"/>
    <property type="project" value="InterPro"/>
</dbReference>
<accession>X1I460</accession>
<dbReference type="CDD" id="cd02440">
    <property type="entry name" value="AdoMet_MTases"/>
    <property type="match status" value="1"/>
</dbReference>
<name>X1I460_9ZZZZ</name>
<sequence>MDETIMNDYEDYIRIQVEVHGAVDKPAKYGKGERKAIDWFFNDIDKNLRILDLGCGSGVGVEYLIFKGYENVVGIDINSKKVAVATSKLLPVFQRDLRTVEFKDFDIVWSSHSFEHMYDPVEALDVLKQITRPDAEFFFVMPYVDTGDESAHCSSHEIGLRENDRGKSVREWFSNQGLVCITQVMDDYREPEIWLKLAKYDE</sequence>
<dbReference type="PANTHER" id="PTHR43861">
    <property type="entry name" value="TRANS-ACONITATE 2-METHYLTRANSFERASE-RELATED"/>
    <property type="match status" value="1"/>
</dbReference>
<dbReference type="Gene3D" id="3.40.50.150">
    <property type="entry name" value="Vaccinia Virus protein VP39"/>
    <property type="match status" value="1"/>
</dbReference>
<dbReference type="SUPFAM" id="SSF53335">
    <property type="entry name" value="S-adenosyl-L-methionine-dependent methyltransferases"/>
    <property type="match status" value="1"/>
</dbReference>